<name>A0A1H4Q9U9_9MICC</name>
<accession>A0A1H4Q9U9</accession>
<dbReference type="Proteomes" id="UP000182652">
    <property type="component" value="Unassembled WGS sequence"/>
</dbReference>
<dbReference type="AlphaFoldDB" id="A0A1H4Q9U9"/>
<sequence length="164" mass="17636">MDKVLPGILMLALGAAVIVLLYVGWRSRQRRQSDLAPLPTVPELGEPGLAVAGQYVATTTAGDWLDRVAVHSLGIRSRADLAVHPDGVLITRPGCEELFIPAADLEEVRLTSGMAGKFLGKDQILVATWKLGERSLDTGFLPRHGADTEPLRQALERLLGPARA</sequence>
<keyword evidence="1" id="KW-1133">Transmembrane helix</keyword>
<evidence type="ECO:0000313" key="4">
    <source>
        <dbReference type="Proteomes" id="UP000182652"/>
    </source>
</evidence>
<dbReference type="InterPro" id="IPR057446">
    <property type="entry name" value="PH_bac"/>
</dbReference>
<evidence type="ECO:0000256" key="1">
    <source>
        <dbReference type="SAM" id="Phobius"/>
    </source>
</evidence>
<dbReference type="STRING" id="156980.SAMN04489745_2226"/>
<dbReference type="RefSeq" id="WP_066212680.1">
    <property type="nucleotide sequence ID" value="NZ_FNSN01000003.1"/>
</dbReference>
<dbReference type="EMBL" id="FNSN01000003">
    <property type="protein sequence ID" value="SEC16349.1"/>
    <property type="molecule type" value="Genomic_DNA"/>
</dbReference>
<evidence type="ECO:0000313" key="3">
    <source>
        <dbReference type="EMBL" id="SEC16349.1"/>
    </source>
</evidence>
<proteinExistence type="predicted"/>
<keyword evidence="4" id="KW-1185">Reference proteome</keyword>
<protein>
    <recommendedName>
        <fullName evidence="2">PH domain-containing protein</fullName>
    </recommendedName>
</protein>
<feature type="domain" description="PH" evidence="2">
    <location>
        <begin position="36"/>
        <end position="151"/>
    </location>
</feature>
<reference evidence="3 4" key="1">
    <citation type="submission" date="2016-10" db="EMBL/GenBank/DDBJ databases">
        <authorList>
            <person name="de Groot N.N."/>
        </authorList>
    </citation>
    <scope>NUCLEOTIDE SEQUENCE [LARGE SCALE GENOMIC DNA]</scope>
    <source>
        <strain evidence="3 4">DSM 10495</strain>
    </source>
</reference>
<keyword evidence="1" id="KW-0812">Transmembrane</keyword>
<organism evidence="3 4">
    <name type="scientific">Arthrobacter woluwensis</name>
    <dbReference type="NCBI Taxonomy" id="156980"/>
    <lineage>
        <taxon>Bacteria</taxon>
        <taxon>Bacillati</taxon>
        <taxon>Actinomycetota</taxon>
        <taxon>Actinomycetes</taxon>
        <taxon>Micrococcales</taxon>
        <taxon>Micrococcaceae</taxon>
        <taxon>Arthrobacter</taxon>
    </lineage>
</organism>
<keyword evidence="1" id="KW-0472">Membrane</keyword>
<feature type="transmembrane region" description="Helical" evidence="1">
    <location>
        <begin position="6"/>
        <end position="25"/>
    </location>
</feature>
<gene>
    <name evidence="3" type="ORF">SAMN04489745_2226</name>
</gene>
<dbReference type="Pfam" id="PF25362">
    <property type="entry name" value="bPH_11"/>
    <property type="match status" value="1"/>
</dbReference>
<evidence type="ECO:0000259" key="2">
    <source>
        <dbReference type="Pfam" id="PF25362"/>
    </source>
</evidence>